<dbReference type="InterPro" id="IPR020904">
    <property type="entry name" value="Sc_DH/Rdtase_CS"/>
</dbReference>
<dbReference type="InterPro" id="IPR036291">
    <property type="entry name" value="NAD(P)-bd_dom_sf"/>
</dbReference>
<name>A0A6P8AN93_PYRGI</name>
<protein>
    <submittedName>
        <fullName evidence="5">Uncharacterized protein</fullName>
    </submittedName>
</protein>
<reference evidence="4 5" key="1">
    <citation type="journal article" date="2019" name="Mol. Biol. Evol.">
        <title>Blast fungal genomes show frequent chromosomal changes, gene gains and losses, and effector gene turnover.</title>
        <authorList>
            <person name="Gomez Luciano L.B."/>
            <person name="Jason Tsai I."/>
            <person name="Chuma I."/>
            <person name="Tosa Y."/>
            <person name="Chen Y.H."/>
            <person name="Li J.Y."/>
            <person name="Li M.Y."/>
            <person name="Jade Lu M.Y."/>
            <person name="Nakayashiki H."/>
            <person name="Li W.H."/>
        </authorList>
    </citation>
    <scope>NUCLEOTIDE SEQUENCE [LARGE SCALE GENOMIC DNA]</scope>
    <source>
        <strain evidence="4 5">NI907</strain>
    </source>
</reference>
<evidence type="ECO:0000256" key="3">
    <source>
        <dbReference type="RuleBase" id="RU000363"/>
    </source>
</evidence>
<dbReference type="GeneID" id="41966669"/>
<dbReference type="GO" id="GO:0016616">
    <property type="term" value="F:oxidoreductase activity, acting on the CH-OH group of donors, NAD or NADP as acceptor"/>
    <property type="evidence" value="ECO:0007669"/>
    <property type="project" value="TreeGrafter"/>
</dbReference>
<dbReference type="PANTHER" id="PTHR42760:SF127">
    <property type="entry name" value="3-KETOACYL-ACYL CARRIER PROTEIN REDUCTASE-RELATED"/>
    <property type="match status" value="1"/>
</dbReference>
<dbReference type="GO" id="GO:0048038">
    <property type="term" value="F:quinone binding"/>
    <property type="evidence" value="ECO:0007669"/>
    <property type="project" value="TreeGrafter"/>
</dbReference>
<gene>
    <name evidence="5" type="ORF">PgNI_11800</name>
</gene>
<keyword evidence="2" id="KW-0521">NADP</keyword>
<organism evidence="4 5">
    <name type="scientific">Pyricularia grisea</name>
    <name type="common">Crabgrass-specific blast fungus</name>
    <name type="synonym">Magnaporthe grisea</name>
    <dbReference type="NCBI Taxonomy" id="148305"/>
    <lineage>
        <taxon>Eukaryota</taxon>
        <taxon>Fungi</taxon>
        <taxon>Dikarya</taxon>
        <taxon>Ascomycota</taxon>
        <taxon>Pezizomycotina</taxon>
        <taxon>Sordariomycetes</taxon>
        <taxon>Sordariomycetidae</taxon>
        <taxon>Magnaporthales</taxon>
        <taxon>Pyriculariaceae</taxon>
        <taxon>Pyricularia</taxon>
    </lineage>
</organism>
<reference evidence="5" key="2">
    <citation type="submission" date="2019-10" db="EMBL/GenBank/DDBJ databases">
        <authorList>
            <consortium name="NCBI Genome Project"/>
        </authorList>
    </citation>
    <scope>NUCLEOTIDE SEQUENCE</scope>
    <source>
        <strain evidence="5">NI907</strain>
    </source>
</reference>
<dbReference type="RefSeq" id="XP_030976363.1">
    <property type="nucleotide sequence ID" value="XM_031131764.1"/>
</dbReference>
<accession>A0A6P8AN93</accession>
<dbReference type="Pfam" id="PF00106">
    <property type="entry name" value="adh_short"/>
    <property type="match status" value="1"/>
</dbReference>
<sequence length="262" mass="27284">MSTPNLPSFSSKTCLVTGGAGGVGKVIAEAFLRAGANVVVCDINQERLADASTELSNFGSLTTFVVDITREEEVQHLFDAITVKFGKLDILINNAGIIDRFQPVGDMDVDIWNRVIAINLTAPMLVSKLAVNSMLTANTGGCIINIASVAAKAGMVSGAAYATSKHGLLGLTKHTAAFYGEKGIGCVALMLGRMPDTNILESMTNAHEEGLRMARKVLSAGDARPVSMETVAGYCVMLAQDNCRLLNGACIGADGGLGCVLG</sequence>
<evidence type="ECO:0000256" key="1">
    <source>
        <dbReference type="ARBA" id="ARBA00006484"/>
    </source>
</evidence>
<keyword evidence="4" id="KW-1185">Reference proteome</keyword>
<dbReference type="PRINTS" id="PR00081">
    <property type="entry name" value="GDHRDH"/>
</dbReference>
<evidence type="ECO:0000256" key="2">
    <source>
        <dbReference type="ARBA" id="ARBA00022857"/>
    </source>
</evidence>
<dbReference type="SUPFAM" id="SSF51735">
    <property type="entry name" value="NAD(P)-binding Rossmann-fold domains"/>
    <property type="match status" value="1"/>
</dbReference>
<dbReference type="InterPro" id="IPR002347">
    <property type="entry name" value="SDR_fam"/>
</dbReference>
<dbReference type="GO" id="GO:0006633">
    <property type="term" value="P:fatty acid biosynthetic process"/>
    <property type="evidence" value="ECO:0007669"/>
    <property type="project" value="TreeGrafter"/>
</dbReference>
<reference evidence="5" key="3">
    <citation type="submission" date="2025-08" db="UniProtKB">
        <authorList>
            <consortium name="RefSeq"/>
        </authorList>
    </citation>
    <scope>IDENTIFICATION</scope>
    <source>
        <strain evidence="5">NI907</strain>
    </source>
</reference>
<dbReference type="PRINTS" id="PR00080">
    <property type="entry name" value="SDRFAMILY"/>
</dbReference>
<dbReference type="CDD" id="cd05233">
    <property type="entry name" value="SDR_c"/>
    <property type="match status" value="1"/>
</dbReference>
<dbReference type="FunFam" id="3.40.50.720:FF:000084">
    <property type="entry name" value="Short-chain dehydrogenase reductase"/>
    <property type="match status" value="1"/>
</dbReference>
<dbReference type="KEGG" id="pgri:PgNI_11800"/>
<dbReference type="Proteomes" id="UP000515153">
    <property type="component" value="Chromosome V"/>
</dbReference>
<comment type="similarity">
    <text evidence="1 3">Belongs to the short-chain dehydrogenases/reductases (SDR) family.</text>
</comment>
<evidence type="ECO:0000313" key="4">
    <source>
        <dbReference type="Proteomes" id="UP000515153"/>
    </source>
</evidence>
<proteinExistence type="inferred from homology"/>
<dbReference type="AlphaFoldDB" id="A0A6P8AN93"/>
<dbReference type="PROSITE" id="PS00061">
    <property type="entry name" value="ADH_SHORT"/>
    <property type="match status" value="1"/>
</dbReference>
<dbReference type="PANTHER" id="PTHR42760">
    <property type="entry name" value="SHORT-CHAIN DEHYDROGENASES/REDUCTASES FAMILY MEMBER"/>
    <property type="match status" value="1"/>
</dbReference>
<dbReference type="Gene3D" id="3.40.50.720">
    <property type="entry name" value="NAD(P)-binding Rossmann-like Domain"/>
    <property type="match status" value="1"/>
</dbReference>
<evidence type="ECO:0000313" key="5">
    <source>
        <dbReference type="RefSeq" id="XP_030976363.1"/>
    </source>
</evidence>